<evidence type="ECO:0000313" key="3">
    <source>
        <dbReference type="EMBL" id="UNP31903.1"/>
    </source>
</evidence>
<evidence type="ECO:0000313" key="4">
    <source>
        <dbReference type="Proteomes" id="UP000829194"/>
    </source>
</evidence>
<keyword evidence="2" id="KW-0812">Transmembrane</keyword>
<proteinExistence type="predicted"/>
<evidence type="ECO:0000256" key="2">
    <source>
        <dbReference type="SAM" id="Phobius"/>
    </source>
</evidence>
<keyword evidence="4" id="KW-1185">Reference proteome</keyword>
<name>A0ABY3XJS2_9GAMM</name>
<dbReference type="RefSeq" id="WP_148648867.1">
    <property type="nucleotide sequence ID" value="NZ_CP011131.1"/>
</dbReference>
<evidence type="ECO:0000256" key="1">
    <source>
        <dbReference type="SAM" id="Coils"/>
    </source>
</evidence>
<protein>
    <submittedName>
        <fullName evidence="3">Uncharacterized protein</fullName>
    </submittedName>
</protein>
<dbReference type="Proteomes" id="UP000829194">
    <property type="component" value="Chromosome"/>
</dbReference>
<accession>A0ABY3XJS2</accession>
<feature type="coiled-coil region" evidence="1">
    <location>
        <begin position="64"/>
        <end position="91"/>
    </location>
</feature>
<keyword evidence="1" id="KW-0175">Coiled coil</keyword>
<dbReference type="EMBL" id="CP093547">
    <property type="protein sequence ID" value="UNP31903.1"/>
    <property type="molecule type" value="Genomic_DNA"/>
</dbReference>
<sequence length="127" mass="14045">MDETQVRRKSDDKGWGWIGTALAVLVFMGIVAAAGGTSYQIGKQQVAADDKKRTESEKIALARRQLVESQIADLIQERDALRDRVLKLETELLAERSANPNQQSSLRCINGELVVRRGDTWTSAGDC</sequence>
<feature type="transmembrane region" description="Helical" evidence="2">
    <location>
        <begin position="15"/>
        <end position="35"/>
    </location>
</feature>
<organism evidence="3 4">
    <name type="scientific">Lysobacter gummosus</name>
    <dbReference type="NCBI Taxonomy" id="262324"/>
    <lineage>
        <taxon>Bacteria</taxon>
        <taxon>Pseudomonadati</taxon>
        <taxon>Pseudomonadota</taxon>
        <taxon>Gammaproteobacteria</taxon>
        <taxon>Lysobacterales</taxon>
        <taxon>Lysobacteraceae</taxon>
        <taxon>Lysobacter</taxon>
    </lineage>
</organism>
<gene>
    <name evidence="3" type="ORF">MOV92_11890</name>
</gene>
<keyword evidence="2" id="KW-0472">Membrane</keyword>
<keyword evidence="2" id="KW-1133">Transmembrane helix</keyword>
<reference evidence="3 4" key="1">
    <citation type="submission" date="2022-03" db="EMBL/GenBank/DDBJ databases">
        <title>Complete genome sequence of Lysobacter capsici VKM B-2533 and Lysobacter gummosus 10.1.1, promising sources of lytic agents.</title>
        <authorList>
            <person name="Tarlachkov S.V."/>
            <person name="Kudryakova I.V."/>
            <person name="Afoshin A.S."/>
            <person name="Leontyevskaya E.A."/>
            <person name="Leontyevskaya N.V."/>
        </authorList>
    </citation>
    <scope>NUCLEOTIDE SEQUENCE [LARGE SCALE GENOMIC DNA]</scope>
    <source>
        <strain evidence="3 4">10.1.1</strain>
    </source>
</reference>